<keyword evidence="6" id="KW-0479">Metal-binding</keyword>
<protein>
    <recommendedName>
        <fullName evidence="3">FAD:protein FMN transferase</fullName>
        <ecNumber evidence="2">2.7.1.180</ecNumber>
    </recommendedName>
    <alternativeName>
        <fullName evidence="9">Flavin transferase</fullName>
    </alternativeName>
</protein>
<evidence type="ECO:0000256" key="9">
    <source>
        <dbReference type="ARBA" id="ARBA00031306"/>
    </source>
</evidence>
<evidence type="ECO:0000256" key="10">
    <source>
        <dbReference type="ARBA" id="ARBA00048540"/>
    </source>
</evidence>
<feature type="compositionally biased region" description="Low complexity" evidence="11">
    <location>
        <begin position="91"/>
        <end position="115"/>
    </location>
</feature>
<dbReference type="InterPro" id="IPR003374">
    <property type="entry name" value="ApbE-like_sf"/>
</dbReference>
<evidence type="ECO:0000313" key="13">
    <source>
        <dbReference type="Proteomes" id="UP001057702"/>
    </source>
</evidence>
<evidence type="ECO:0000256" key="1">
    <source>
        <dbReference type="ARBA" id="ARBA00001946"/>
    </source>
</evidence>
<accession>A0ABT1PWI7</accession>
<keyword evidence="13" id="KW-1185">Reference proteome</keyword>
<sequence>MTVTALPPAAVSFSALGTTAVLRLTDPAGLEAARRVLEEELAAIDAVCSRIRPDSELSRANAAAASARAAVHVSPLLAEVLDVAQRAAEATGGAADPTVPAASTPSGSSPGSAYGRPVWPMRPARPATGWRSVRWHRAARWLCLPAGVSLDLDSTARALAADRTAHRAAAAAGCGVLVTVGGHHRAAGEAPPGGWRIAVAGDPQVRIAAGALVTQATAVPLQRGERRTRGHGDAGPAVWRTVSVCAMDCVDADTAATAAARLGERAAGWLRRVGLPARLTRIDGTVVRVCGWPEEATGGLR</sequence>
<dbReference type="Gene3D" id="3.10.520.10">
    <property type="entry name" value="ApbE-like domains"/>
    <property type="match status" value="1"/>
</dbReference>
<reference evidence="12" key="1">
    <citation type="submission" date="2022-06" db="EMBL/GenBank/DDBJ databases">
        <title>Draft genome sequence of Streptomyces sp. RB6PN25 isolated from peat swamp forest in Thailand.</title>
        <authorList>
            <person name="Duangmal K."/>
            <person name="Klaysubun C."/>
        </authorList>
    </citation>
    <scope>NUCLEOTIDE SEQUENCE</scope>
    <source>
        <strain evidence="12">RB6PN25</strain>
    </source>
</reference>
<evidence type="ECO:0000256" key="5">
    <source>
        <dbReference type="ARBA" id="ARBA00022679"/>
    </source>
</evidence>
<gene>
    <name evidence="12" type="ORF">NGB36_15835</name>
</gene>
<evidence type="ECO:0000256" key="3">
    <source>
        <dbReference type="ARBA" id="ARBA00016337"/>
    </source>
</evidence>
<dbReference type="EC" id="2.7.1.180" evidence="2"/>
<keyword evidence="5 12" id="KW-0808">Transferase</keyword>
<dbReference type="Proteomes" id="UP001057702">
    <property type="component" value="Unassembled WGS sequence"/>
</dbReference>
<feature type="region of interest" description="Disordered" evidence="11">
    <location>
        <begin position="91"/>
        <end position="118"/>
    </location>
</feature>
<dbReference type="GO" id="GO:0016740">
    <property type="term" value="F:transferase activity"/>
    <property type="evidence" value="ECO:0007669"/>
    <property type="project" value="UniProtKB-KW"/>
</dbReference>
<name>A0ABT1PWI7_9ACTN</name>
<evidence type="ECO:0000256" key="6">
    <source>
        <dbReference type="ARBA" id="ARBA00022723"/>
    </source>
</evidence>
<comment type="cofactor">
    <cofactor evidence="1">
        <name>Mg(2+)</name>
        <dbReference type="ChEBI" id="CHEBI:18420"/>
    </cofactor>
</comment>
<keyword evidence="4" id="KW-0285">Flavoprotein</keyword>
<dbReference type="RefSeq" id="WP_255920947.1">
    <property type="nucleotide sequence ID" value="NZ_JANFNG010000011.1"/>
</dbReference>
<dbReference type="InterPro" id="IPR024932">
    <property type="entry name" value="ApbE"/>
</dbReference>
<dbReference type="PANTHER" id="PTHR30040:SF2">
    <property type="entry name" value="FAD:PROTEIN FMN TRANSFERASE"/>
    <property type="match status" value="1"/>
</dbReference>
<evidence type="ECO:0000256" key="2">
    <source>
        <dbReference type="ARBA" id="ARBA00011955"/>
    </source>
</evidence>
<evidence type="ECO:0000313" key="12">
    <source>
        <dbReference type="EMBL" id="MCQ4082037.1"/>
    </source>
</evidence>
<evidence type="ECO:0000256" key="7">
    <source>
        <dbReference type="ARBA" id="ARBA00022827"/>
    </source>
</evidence>
<evidence type="ECO:0000256" key="8">
    <source>
        <dbReference type="ARBA" id="ARBA00022842"/>
    </source>
</evidence>
<keyword evidence="7" id="KW-0274">FAD</keyword>
<evidence type="ECO:0000256" key="11">
    <source>
        <dbReference type="SAM" id="MobiDB-lite"/>
    </source>
</evidence>
<dbReference type="PANTHER" id="PTHR30040">
    <property type="entry name" value="THIAMINE BIOSYNTHESIS LIPOPROTEIN APBE"/>
    <property type="match status" value="1"/>
</dbReference>
<comment type="caution">
    <text evidence="12">The sequence shown here is derived from an EMBL/GenBank/DDBJ whole genome shotgun (WGS) entry which is preliminary data.</text>
</comment>
<dbReference type="Pfam" id="PF02424">
    <property type="entry name" value="ApbE"/>
    <property type="match status" value="1"/>
</dbReference>
<keyword evidence="8" id="KW-0460">Magnesium</keyword>
<organism evidence="12 13">
    <name type="scientific">Streptomyces humicola</name>
    <dbReference type="NCBI Taxonomy" id="2953240"/>
    <lineage>
        <taxon>Bacteria</taxon>
        <taxon>Bacillati</taxon>
        <taxon>Actinomycetota</taxon>
        <taxon>Actinomycetes</taxon>
        <taxon>Kitasatosporales</taxon>
        <taxon>Streptomycetaceae</taxon>
        <taxon>Streptomyces</taxon>
    </lineage>
</organism>
<comment type="catalytic activity">
    <reaction evidence="10">
        <text>L-threonyl-[protein] + FAD = FMN-L-threonyl-[protein] + AMP + H(+)</text>
        <dbReference type="Rhea" id="RHEA:36847"/>
        <dbReference type="Rhea" id="RHEA-COMP:11060"/>
        <dbReference type="Rhea" id="RHEA-COMP:11061"/>
        <dbReference type="ChEBI" id="CHEBI:15378"/>
        <dbReference type="ChEBI" id="CHEBI:30013"/>
        <dbReference type="ChEBI" id="CHEBI:57692"/>
        <dbReference type="ChEBI" id="CHEBI:74257"/>
        <dbReference type="ChEBI" id="CHEBI:456215"/>
        <dbReference type="EC" id="2.7.1.180"/>
    </reaction>
</comment>
<dbReference type="SUPFAM" id="SSF143631">
    <property type="entry name" value="ApbE-like"/>
    <property type="match status" value="1"/>
</dbReference>
<proteinExistence type="predicted"/>
<dbReference type="EMBL" id="JANFNG010000011">
    <property type="protein sequence ID" value="MCQ4082037.1"/>
    <property type="molecule type" value="Genomic_DNA"/>
</dbReference>
<evidence type="ECO:0000256" key="4">
    <source>
        <dbReference type="ARBA" id="ARBA00022630"/>
    </source>
</evidence>